<dbReference type="PRINTS" id="PR00032">
    <property type="entry name" value="HTHARAC"/>
</dbReference>
<accession>A0A385TE20</accession>
<evidence type="ECO:0000259" key="5">
    <source>
        <dbReference type="PROSITE" id="PS01124"/>
    </source>
</evidence>
<dbReference type="SUPFAM" id="SSF46689">
    <property type="entry name" value="Homeodomain-like"/>
    <property type="match status" value="1"/>
</dbReference>
<dbReference type="SMART" id="SM00342">
    <property type="entry name" value="HTH_ARAC"/>
    <property type="match status" value="1"/>
</dbReference>
<keyword evidence="1" id="KW-0805">Transcription regulation</keyword>
<keyword evidence="4" id="KW-1133">Transmembrane helix</keyword>
<evidence type="ECO:0000256" key="3">
    <source>
        <dbReference type="ARBA" id="ARBA00023163"/>
    </source>
</evidence>
<feature type="domain" description="HTH araC/xylS-type" evidence="5">
    <location>
        <begin position="644"/>
        <end position="743"/>
    </location>
</feature>
<name>A0A385TE20_PAELA</name>
<keyword evidence="4" id="KW-0472">Membrane</keyword>
<dbReference type="PANTHER" id="PTHR43280:SF28">
    <property type="entry name" value="HTH-TYPE TRANSCRIPTIONAL ACTIVATOR RHAS"/>
    <property type="match status" value="1"/>
</dbReference>
<gene>
    <name evidence="6" type="ORF">D5F53_05890</name>
</gene>
<dbReference type="Proteomes" id="UP000266552">
    <property type="component" value="Chromosome"/>
</dbReference>
<keyword evidence="3" id="KW-0804">Transcription</keyword>
<feature type="transmembrane region" description="Helical" evidence="4">
    <location>
        <begin position="284"/>
        <end position="301"/>
    </location>
</feature>
<dbReference type="Pfam" id="PF12833">
    <property type="entry name" value="HTH_18"/>
    <property type="match status" value="1"/>
</dbReference>
<dbReference type="GO" id="GO:0043565">
    <property type="term" value="F:sequence-specific DNA binding"/>
    <property type="evidence" value="ECO:0007669"/>
    <property type="project" value="InterPro"/>
</dbReference>
<dbReference type="Gene3D" id="1.10.10.60">
    <property type="entry name" value="Homeodomain-like"/>
    <property type="match status" value="2"/>
</dbReference>
<keyword evidence="2" id="KW-0238">DNA-binding</keyword>
<evidence type="ECO:0000313" key="6">
    <source>
        <dbReference type="EMBL" id="AYB42840.1"/>
    </source>
</evidence>
<evidence type="ECO:0000256" key="2">
    <source>
        <dbReference type="ARBA" id="ARBA00023125"/>
    </source>
</evidence>
<dbReference type="InterPro" id="IPR020449">
    <property type="entry name" value="Tscrpt_reg_AraC-type_HTH"/>
</dbReference>
<keyword evidence="4" id="KW-0812">Transmembrane</keyword>
<dbReference type="PROSITE" id="PS00041">
    <property type="entry name" value="HTH_ARAC_FAMILY_1"/>
    <property type="match status" value="1"/>
</dbReference>
<sequence length="763" mass="87147">MKIKPILQKTYFRTFLLLTTVLICSIIPFVYLLSAEFAKYTMLEVRSSSQNEVDNLASKAEMILGNLKANGLSMYADQNIQNWFFNTSNDPLINHAALVAQSNFMSTEPLIQRSYLINLKHDLVVDSKAGIVRNESFADQSMLERVESSHPQYLRFFNHSLDGTDSLALILPATPKKPSDFYLVLLVDKPLLSKLLFGQTVSSEQDIRILDEHGQLLLGASNPVLSGQLYQASREQQDSEFQVRLPHQRWFVNTAKLTTENWSVYYSNEYHILTRHISLFQQKLITYTLLLLVLLSLLFFWSSRRSLRSITFLSEKLKGKVAFANATSDAWPDIQWINDGIDMLLNNVEQLHASMRNQSELVRTELLAQWMLHGTPGTKSNEYIQTKTKLASCEALFLAVLRIEAYTVFCERYDFPSRKLIKYAIRNISEEVIGAGPYAAEGLDMGGDHIILVVGGHASGGLQLQRHLEETQNQVARILNVDTTTAVSNAYDFGANIRNIYDHIYELTKLRFLNGEKQIFLENDYEEFMAGYPSASEALETAEIIKSIRRGRPEAALALLRQQMKHVHELPYRDCQLNLAYFTYDLLKNFNKSSVLHEISSIHQLLERYSTLSEYQAWLESIVTMLASETEVPKSSSRKEEIVLEIKEYVDNHLQDAQLSIEQVADNFSFSVSYIRQLFKEIMNVSLSEYILQERIERVKEKLISSQLSVLEIADQCGFISKGHFFAAFKKFTNLTPKQYREIHGDSAGKDIAPSSLSWRSSS</sequence>
<feature type="transmembrane region" description="Helical" evidence="4">
    <location>
        <begin position="12"/>
        <end position="33"/>
    </location>
</feature>
<dbReference type="RefSeq" id="WP_119846904.1">
    <property type="nucleotide sequence ID" value="NZ_CP032412.1"/>
</dbReference>
<evidence type="ECO:0000313" key="7">
    <source>
        <dbReference type="Proteomes" id="UP000266552"/>
    </source>
</evidence>
<proteinExistence type="predicted"/>
<dbReference type="GO" id="GO:0003700">
    <property type="term" value="F:DNA-binding transcription factor activity"/>
    <property type="evidence" value="ECO:0007669"/>
    <property type="project" value="InterPro"/>
</dbReference>
<dbReference type="EMBL" id="CP032412">
    <property type="protein sequence ID" value="AYB42840.1"/>
    <property type="molecule type" value="Genomic_DNA"/>
</dbReference>
<dbReference type="PANTHER" id="PTHR43280">
    <property type="entry name" value="ARAC-FAMILY TRANSCRIPTIONAL REGULATOR"/>
    <property type="match status" value="1"/>
</dbReference>
<dbReference type="InterPro" id="IPR009057">
    <property type="entry name" value="Homeodomain-like_sf"/>
</dbReference>
<evidence type="ECO:0000256" key="4">
    <source>
        <dbReference type="SAM" id="Phobius"/>
    </source>
</evidence>
<evidence type="ECO:0000256" key="1">
    <source>
        <dbReference type="ARBA" id="ARBA00023015"/>
    </source>
</evidence>
<organism evidence="6 7">
    <name type="scientific">Paenibacillus lautus</name>
    <name type="common">Bacillus lautus</name>
    <dbReference type="NCBI Taxonomy" id="1401"/>
    <lineage>
        <taxon>Bacteria</taxon>
        <taxon>Bacillati</taxon>
        <taxon>Bacillota</taxon>
        <taxon>Bacilli</taxon>
        <taxon>Bacillales</taxon>
        <taxon>Paenibacillaceae</taxon>
        <taxon>Paenibacillus</taxon>
    </lineage>
</organism>
<dbReference type="PROSITE" id="PS01124">
    <property type="entry name" value="HTH_ARAC_FAMILY_2"/>
    <property type="match status" value="1"/>
</dbReference>
<dbReference type="KEGG" id="plw:D5F53_05890"/>
<protein>
    <submittedName>
        <fullName evidence="6">AraC family transcriptional regulator</fullName>
    </submittedName>
</protein>
<reference evidence="6 7" key="1">
    <citation type="submission" date="2018-09" db="EMBL/GenBank/DDBJ databases">
        <title>Genome Sequence of Paenibacillus lautus Strain E7593-69, Azo Dye-Degrading Bacteria, Isolated from Commercial Tattoo Inks.</title>
        <authorList>
            <person name="Nho S.W."/>
            <person name="Kim S.-J."/>
            <person name="Kweon O."/>
            <person name="Cerniglia C.E."/>
        </authorList>
    </citation>
    <scope>NUCLEOTIDE SEQUENCE [LARGE SCALE GENOMIC DNA]</scope>
    <source>
        <strain evidence="6 7">E7593-69</strain>
    </source>
</reference>
<dbReference type="InterPro" id="IPR018060">
    <property type="entry name" value="HTH_AraC"/>
</dbReference>
<dbReference type="AlphaFoldDB" id="A0A385TE20"/>
<dbReference type="InterPro" id="IPR018062">
    <property type="entry name" value="HTH_AraC-typ_CS"/>
</dbReference>
<keyword evidence="7" id="KW-1185">Reference proteome</keyword>